<evidence type="ECO:0000313" key="2">
    <source>
        <dbReference type="EMBL" id="RED51594.1"/>
    </source>
</evidence>
<dbReference type="Pfam" id="PF01869">
    <property type="entry name" value="BcrAD_BadFG"/>
    <property type="match status" value="1"/>
</dbReference>
<protein>
    <submittedName>
        <fullName evidence="2">Glucosamine kinase</fullName>
    </submittedName>
</protein>
<feature type="domain" description="ATPase BadF/BadG/BcrA/BcrD type" evidence="1">
    <location>
        <begin position="7"/>
        <end position="256"/>
    </location>
</feature>
<dbReference type="GO" id="GO:0016301">
    <property type="term" value="F:kinase activity"/>
    <property type="evidence" value="ECO:0007669"/>
    <property type="project" value="UniProtKB-KW"/>
</dbReference>
<dbReference type="PANTHER" id="PTHR43190">
    <property type="entry name" value="N-ACETYL-D-GLUCOSAMINE KINASE"/>
    <property type="match status" value="1"/>
</dbReference>
<dbReference type="OrthoDB" id="63487at2"/>
<dbReference type="Gene3D" id="3.30.420.40">
    <property type="match status" value="2"/>
</dbReference>
<gene>
    <name evidence="2" type="ORF">DFP90_103397</name>
</gene>
<dbReference type="EMBL" id="QRDW01000003">
    <property type="protein sequence ID" value="RED51594.1"/>
    <property type="molecule type" value="Genomic_DNA"/>
</dbReference>
<reference evidence="2 3" key="1">
    <citation type="submission" date="2018-07" db="EMBL/GenBank/DDBJ databases">
        <title>Genomic Encyclopedia of Type Strains, Phase III (KMG-III): the genomes of soil and plant-associated and newly described type strains.</title>
        <authorList>
            <person name="Whitman W."/>
        </authorList>
    </citation>
    <scope>NUCLEOTIDE SEQUENCE [LARGE SCALE GENOMIC DNA]</scope>
    <source>
        <strain evidence="2 3">CECT 8488</strain>
    </source>
</reference>
<keyword evidence="3" id="KW-1185">Reference proteome</keyword>
<evidence type="ECO:0000313" key="3">
    <source>
        <dbReference type="Proteomes" id="UP000256845"/>
    </source>
</evidence>
<dbReference type="InterPro" id="IPR052519">
    <property type="entry name" value="Euk-type_GlcNAc_Kinase"/>
</dbReference>
<accession>A0A3D9HQ01</accession>
<dbReference type="PANTHER" id="PTHR43190:SF3">
    <property type="entry name" value="N-ACETYL-D-GLUCOSAMINE KINASE"/>
    <property type="match status" value="1"/>
</dbReference>
<dbReference type="AlphaFoldDB" id="A0A3D9HQ01"/>
<proteinExistence type="predicted"/>
<keyword evidence="2" id="KW-0808">Transferase</keyword>
<dbReference type="RefSeq" id="WP_115936462.1">
    <property type="nucleotide sequence ID" value="NZ_QRDW01000003.1"/>
</dbReference>
<sequence length="295" mass="30623">MTVEMFLGIDGGGTNCRARLVDADGTVLGEGRAGPSNTTLGIDQAFGEILKAAYAACDQAGLDKSTFSHTHAGFGLAGLPDGRDRNRLLNYPHPFASLAVNTDAHTACLGAHGGRNGGIVIFGTGSCGYAILEGRGHNVGGWGFRLSDHASGAWVGKRAVQAALQSFDGILPPSTLAEDIMAEFANSAEQAVIWAETARPVDYGAIAPKVVSRAESGDALARNLMLQAAEEATHLIQAVAAKGVAQIACLGGFFKYLSPWLPDKINHLLVTAKGDPLDGAIRMARNAQAEGNTNV</sequence>
<dbReference type="CDD" id="cd24082">
    <property type="entry name" value="ASKHA_NBD_GspK-like"/>
    <property type="match status" value="1"/>
</dbReference>
<dbReference type="Proteomes" id="UP000256845">
    <property type="component" value="Unassembled WGS sequence"/>
</dbReference>
<keyword evidence="2" id="KW-0418">Kinase</keyword>
<evidence type="ECO:0000259" key="1">
    <source>
        <dbReference type="Pfam" id="PF01869"/>
    </source>
</evidence>
<dbReference type="InterPro" id="IPR043129">
    <property type="entry name" value="ATPase_NBD"/>
</dbReference>
<organism evidence="2 3">
    <name type="scientific">Aestuariispira insulae</name>
    <dbReference type="NCBI Taxonomy" id="1461337"/>
    <lineage>
        <taxon>Bacteria</taxon>
        <taxon>Pseudomonadati</taxon>
        <taxon>Pseudomonadota</taxon>
        <taxon>Alphaproteobacteria</taxon>
        <taxon>Rhodospirillales</taxon>
        <taxon>Kiloniellaceae</taxon>
        <taxon>Aestuariispira</taxon>
    </lineage>
</organism>
<dbReference type="SUPFAM" id="SSF53067">
    <property type="entry name" value="Actin-like ATPase domain"/>
    <property type="match status" value="2"/>
</dbReference>
<dbReference type="InterPro" id="IPR002731">
    <property type="entry name" value="ATPase_BadF"/>
</dbReference>
<name>A0A3D9HQ01_9PROT</name>
<comment type="caution">
    <text evidence="2">The sequence shown here is derived from an EMBL/GenBank/DDBJ whole genome shotgun (WGS) entry which is preliminary data.</text>
</comment>